<evidence type="ECO:0000256" key="7">
    <source>
        <dbReference type="HAMAP-Rule" id="MF_01147"/>
    </source>
</evidence>
<name>A0ABS7WV98_9BACT</name>
<keyword evidence="9" id="KW-1185">Reference proteome</keyword>
<keyword evidence="2 7" id="KW-1003">Cell membrane</keyword>
<comment type="function">
    <text evidence="7">Catalyzes the transfer of the diacylglyceryl group from phosphatidylglycerol to the sulfhydryl group of the N-terminal cysteine of a prolipoprotein, the first step in the formation of mature lipoproteins.</text>
</comment>
<keyword evidence="5 7" id="KW-1133">Transmembrane helix</keyword>
<comment type="subcellular location">
    <subcellularLocation>
        <location evidence="7">Cell membrane</location>
        <topology evidence="7">Multi-pass membrane protein</topology>
    </subcellularLocation>
</comment>
<evidence type="ECO:0000313" key="9">
    <source>
        <dbReference type="Proteomes" id="UP000786183"/>
    </source>
</evidence>
<keyword evidence="6 7" id="KW-0472">Membrane</keyword>
<feature type="binding site" evidence="7">
    <location>
        <position position="151"/>
    </location>
    <ligand>
        <name>a 1,2-diacyl-sn-glycero-3-phospho-(1'-sn-glycerol)</name>
        <dbReference type="ChEBI" id="CHEBI:64716"/>
    </ligand>
</feature>
<evidence type="ECO:0000256" key="1">
    <source>
        <dbReference type="ARBA" id="ARBA00007150"/>
    </source>
</evidence>
<reference evidence="8 9" key="1">
    <citation type="submission" date="2020-07" db="EMBL/GenBank/DDBJ databases">
        <title>Transfer of Campylobacter canadensis to the novel genus Avispirillum gen. nov., that also includes two novel species recovered from migratory waterfowl: Avispirillum anseris sp. nov. and Avispirillum brantae sp. nov.</title>
        <authorList>
            <person name="Miller W.G."/>
            <person name="Chapman M.H."/>
            <person name="Yee E."/>
            <person name="Inglis G.D."/>
        </authorList>
    </citation>
    <scope>NUCLEOTIDE SEQUENCE [LARGE SCALE GENOMIC DNA]</scope>
    <source>
        <strain evidence="8 9">L283</strain>
    </source>
</reference>
<evidence type="ECO:0000256" key="3">
    <source>
        <dbReference type="ARBA" id="ARBA00022679"/>
    </source>
</evidence>
<comment type="similarity">
    <text evidence="1 7">Belongs to the Lgt family.</text>
</comment>
<feature type="transmembrane region" description="Helical" evidence="7">
    <location>
        <begin position="102"/>
        <end position="125"/>
    </location>
</feature>
<gene>
    <name evidence="7" type="primary">lgt</name>
    <name evidence="8" type="ORF">AVCANL283_07260</name>
</gene>
<dbReference type="Pfam" id="PF01790">
    <property type="entry name" value="LGT"/>
    <property type="match status" value="1"/>
</dbReference>
<protein>
    <recommendedName>
        <fullName evidence="7">Phosphatidylglycerol--prolipoprotein diacylglyceryl transferase</fullName>
        <ecNumber evidence="7">2.5.1.145</ecNumber>
    </recommendedName>
</protein>
<dbReference type="PANTHER" id="PTHR30589">
    <property type="entry name" value="PROLIPOPROTEIN DIACYLGLYCERYL TRANSFERASE"/>
    <property type="match status" value="1"/>
</dbReference>
<comment type="pathway">
    <text evidence="7">Protein modification; lipoprotein biosynthesis (diacylglyceryl transfer).</text>
</comment>
<keyword evidence="4 7" id="KW-0812">Transmembrane</keyword>
<dbReference type="EMBL" id="JACGBB010000018">
    <property type="protein sequence ID" value="MBZ7987890.1"/>
    <property type="molecule type" value="Genomic_DNA"/>
</dbReference>
<organism evidence="8 9">
    <name type="scientific">Campylobacter canadensis</name>
    <dbReference type="NCBI Taxonomy" id="449520"/>
    <lineage>
        <taxon>Bacteria</taxon>
        <taxon>Pseudomonadati</taxon>
        <taxon>Campylobacterota</taxon>
        <taxon>Epsilonproteobacteria</taxon>
        <taxon>Campylobacterales</taxon>
        <taxon>Campylobacteraceae</taxon>
        <taxon>Campylobacter</taxon>
    </lineage>
</organism>
<feature type="transmembrane region" description="Helical" evidence="7">
    <location>
        <begin position="132"/>
        <end position="150"/>
    </location>
</feature>
<comment type="catalytic activity">
    <reaction evidence="7">
        <text>L-cysteinyl-[prolipoprotein] + a 1,2-diacyl-sn-glycero-3-phospho-(1'-sn-glycerol) = an S-1,2-diacyl-sn-glyceryl-L-cysteinyl-[prolipoprotein] + sn-glycerol 1-phosphate + H(+)</text>
        <dbReference type="Rhea" id="RHEA:56712"/>
        <dbReference type="Rhea" id="RHEA-COMP:14679"/>
        <dbReference type="Rhea" id="RHEA-COMP:14680"/>
        <dbReference type="ChEBI" id="CHEBI:15378"/>
        <dbReference type="ChEBI" id="CHEBI:29950"/>
        <dbReference type="ChEBI" id="CHEBI:57685"/>
        <dbReference type="ChEBI" id="CHEBI:64716"/>
        <dbReference type="ChEBI" id="CHEBI:140658"/>
        <dbReference type="EC" id="2.5.1.145"/>
    </reaction>
</comment>
<dbReference type="NCBIfam" id="TIGR00544">
    <property type="entry name" value="lgt"/>
    <property type="match status" value="1"/>
</dbReference>
<dbReference type="RefSeq" id="WP_224325493.1">
    <property type="nucleotide sequence ID" value="NZ_JACGBB010000018.1"/>
</dbReference>
<dbReference type="HAMAP" id="MF_01147">
    <property type="entry name" value="Lgt"/>
    <property type="match status" value="1"/>
</dbReference>
<feature type="transmembrane region" description="Helical" evidence="7">
    <location>
        <begin position="24"/>
        <end position="43"/>
    </location>
</feature>
<dbReference type="GO" id="GO:0016740">
    <property type="term" value="F:transferase activity"/>
    <property type="evidence" value="ECO:0007669"/>
    <property type="project" value="UniProtKB-KW"/>
</dbReference>
<sequence length="268" mass="31343">MLEFWQHFYENTNVVAFDIFGIKVRYYALCYIVSLLLALFIAMKNAKDFSFSKKEIENYFIWIEIGIILGARLGFVFVYSDYRFYYLTHPWQIFNPFMGGEFVGIAGMSFHGAVFGAFVASYLYAKKHKKNLFTLLDLVAFSVPLAYIFGRIGNFLNHELFGRSTEVAWGVYVDGVLRHPSQLYEAFCEGLLVFLVILYFKKRQKFTGQLICIYGISYSIARFFCEFFREPDSNLGFITFYLSMGQILSIIMIFICSIVYFRRRNESI</sequence>
<feature type="transmembrane region" description="Helical" evidence="7">
    <location>
        <begin position="59"/>
        <end position="82"/>
    </location>
</feature>
<feature type="transmembrane region" description="Helical" evidence="7">
    <location>
        <begin position="236"/>
        <end position="261"/>
    </location>
</feature>
<dbReference type="Proteomes" id="UP000786183">
    <property type="component" value="Unassembled WGS sequence"/>
</dbReference>
<comment type="caution">
    <text evidence="8">The sequence shown here is derived from an EMBL/GenBank/DDBJ whole genome shotgun (WGS) entry which is preliminary data.</text>
</comment>
<feature type="transmembrane region" description="Helical" evidence="7">
    <location>
        <begin position="207"/>
        <end position="224"/>
    </location>
</feature>
<evidence type="ECO:0000256" key="2">
    <source>
        <dbReference type="ARBA" id="ARBA00022475"/>
    </source>
</evidence>
<evidence type="ECO:0000256" key="6">
    <source>
        <dbReference type="ARBA" id="ARBA00023136"/>
    </source>
</evidence>
<keyword evidence="3 7" id="KW-0808">Transferase</keyword>
<dbReference type="PANTHER" id="PTHR30589:SF0">
    <property type="entry name" value="PHOSPHATIDYLGLYCEROL--PROLIPOPROTEIN DIACYLGLYCERYL TRANSFERASE"/>
    <property type="match status" value="1"/>
</dbReference>
<evidence type="ECO:0000313" key="8">
    <source>
        <dbReference type="EMBL" id="MBZ7987890.1"/>
    </source>
</evidence>
<feature type="transmembrane region" description="Helical" evidence="7">
    <location>
        <begin position="183"/>
        <end position="200"/>
    </location>
</feature>
<proteinExistence type="inferred from homology"/>
<evidence type="ECO:0000256" key="4">
    <source>
        <dbReference type="ARBA" id="ARBA00022692"/>
    </source>
</evidence>
<dbReference type="EC" id="2.5.1.145" evidence="7"/>
<evidence type="ECO:0000256" key="5">
    <source>
        <dbReference type="ARBA" id="ARBA00022989"/>
    </source>
</evidence>
<accession>A0ABS7WV98</accession>
<dbReference type="InterPro" id="IPR001640">
    <property type="entry name" value="Lgt"/>
</dbReference>
<dbReference type="PROSITE" id="PS01311">
    <property type="entry name" value="LGT"/>
    <property type="match status" value="1"/>
</dbReference>